<dbReference type="Proteomes" id="UP000295418">
    <property type="component" value="Unassembled WGS sequence"/>
</dbReference>
<keyword evidence="1" id="KW-0732">Signal</keyword>
<dbReference type="Pfam" id="PF00395">
    <property type="entry name" value="SLH"/>
    <property type="match status" value="2"/>
</dbReference>
<dbReference type="OrthoDB" id="2678541at2"/>
<dbReference type="PROSITE" id="PS51272">
    <property type="entry name" value="SLH"/>
    <property type="match status" value="1"/>
</dbReference>
<reference evidence="3 4" key="1">
    <citation type="submission" date="2019-03" db="EMBL/GenBank/DDBJ databases">
        <authorList>
            <person name="Kim M.K.M."/>
        </authorList>
    </citation>
    <scope>NUCLEOTIDE SEQUENCE [LARGE SCALE GENOMIC DNA]</scope>
    <source>
        <strain evidence="3 4">18JY21-1</strain>
    </source>
</reference>
<sequence>MKRSLLIAAFCCISLFAASGSVSADQDNRFTDVPSNYWATSAIDWGVTKNAIVGYGDGTFQPNRYVTEAEFLRMLLSIYQLQASGSKEDHWANKYYDYAQANQWFSLEGLSNTAAKDKPISRGNTALIMNNALGIDPPTVEAAILKLYELNLSSGKTEKTVVGFQANQFLTRAEAITFIRNYADQYNDVKSVNRIIRETSSEVKKKLTLTGITNLVQKIATQYKYRVTISGVTIIGSESVVPNAKTIYVEQVSETNTVTTLLTVDVNTNDQYRKLYLTLGNLNGTKKESLQLVYDILKELAAGGLISQDELYKALTDSQEAYIGGIYIKAVPSADGTNPAFISDQIVSDRIGSIEIVQ</sequence>
<evidence type="ECO:0000313" key="3">
    <source>
        <dbReference type="EMBL" id="TCZ71066.1"/>
    </source>
</evidence>
<dbReference type="AlphaFoldDB" id="A0A4R4E0S1"/>
<dbReference type="PANTHER" id="PTHR43308:SF5">
    <property type="entry name" value="S-LAYER PROTEIN _ PEPTIDOGLYCAN ENDO-BETA-N-ACETYLGLUCOSAMINIDASE"/>
    <property type="match status" value="1"/>
</dbReference>
<evidence type="ECO:0000256" key="1">
    <source>
        <dbReference type="SAM" id="SignalP"/>
    </source>
</evidence>
<dbReference type="InterPro" id="IPR001119">
    <property type="entry name" value="SLH_dom"/>
</dbReference>
<accession>A0A4R4E0S1</accession>
<organism evidence="3 4">
    <name type="scientific">Paenibacillus albiflavus</name>
    <dbReference type="NCBI Taxonomy" id="2545760"/>
    <lineage>
        <taxon>Bacteria</taxon>
        <taxon>Bacillati</taxon>
        <taxon>Bacillota</taxon>
        <taxon>Bacilli</taxon>
        <taxon>Bacillales</taxon>
        <taxon>Paenibacillaceae</taxon>
        <taxon>Paenibacillus</taxon>
    </lineage>
</organism>
<evidence type="ECO:0000259" key="2">
    <source>
        <dbReference type="PROSITE" id="PS51272"/>
    </source>
</evidence>
<keyword evidence="4" id="KW-1185">Reference proteome</keyword>
<proteinExistence type="predicted"/>
<dbReference type="InterPro" id="IPR051465">
    <property type="entry name" value="Cell_Envelope_Struct_Comp"/>
</dbReference>
<dbReference type="EMBL" id="SKFG01000042">
    <property type="protein sequence ID" value="TCZ71066.1"/>
    <property type="molecule type" value="Genomic_DNA"/>
</dbReference>
<name>A0A4R4E0S1_9BACL</name>
<comment type="caution">
    <text evidence="3">The sequence shown here is derived from an EMBL/GenBank/DDBJ whole genome shotgun (WGS) entry which is preliminary data.</text>
</comment>
<dbReference type="RefSeq" id="WP_132420358.1">
    <property type="nucleotide sequence ID" value="NZ_SKFG01000042.1"/>
</dbReference>
<gene>
    <name evidence="3" type="ORF">E0485_22820</name>
</gene>
<dbReference type="PANTHER" id="PTHR43308">
    <property type="entry name" value="OUTER MEMBRANE PROTEIN ALPHA-RELATED"/>
    <property type="match status" value="1"/>
</dbReference>
<feature type="chain" id="PRO_5020339955" evidence="1">
    <location>
        <begin position="25"/>
        <end position="358"/>
    </location>
</feature>
<evidence type="ECO:0000313" key="4">
    <source>
        <dbReference type="Proteomes" id="UP000295418"/>
    </source>
</evidence>
<feature type="domain" description="SLH" evidence="2">
    <location>
        <begin position="26"/>
        <end position="89"/>
    </location>
</feature>
<protein>
    <submittedName>
        <fullName evidence="3">S-layer homology domain-containing protein</fullName>
    </submittedName>
</protein>
<feature type="signal peptide" evidence="1">
    <location>
        <begin position="1"/>
        <end position="24"/>
    </location>
</feature>